<dbReference type="AlphaFoldDB" id="A0A7I7UCW4"/>
<accession>A0A7I7UCW4</accession>
<gene>
    <name evidence="1" type="ORF">MPUL_00880</name>
</gene>
<keyword evidence="2" id="KW-1185">Reference proteome</keyword>
<name>A0A7I7UCW4_MYCPV</name>
<dbReference type="Proteomes" id="UP000467252">
    <property type="component" value="Chromosome"/>
</dbReference>
<protein>
    <submittedName>
        <fullName evidence="1">Uncharacterized protein</fullName>
    </submittedName>
</protein>
<dbReference type="EMBL" id="AP022599">
    <property type="protein sequence ID" value="BBY78930.1"/>
    <property type="molecule type" value="Genomic_DNA"/>
</dbReference>
<evidence type="ECO:0000313" key="1">
    <source>
        <dbReference type="EMBL" id="BBY78930.1"/>
    </source>
</evidence>
<reference evidence="1 2" key="1">
    <citation type="journal article" date="2019" name="Emerg. Microbes Infect.">
        <title>Comprehensive subspecies identification of 175 nontuberculous mycobacteria species based on 7547 genomic profiles.</title>
        <authorList>
            <person name="Matsumoto Y."/>
            <person name="Kinjo T."/>
            <person name="Motooka D."/>
            <person name="Nabeya D."/>
            <person name="Jung N."/>
            <person name="Uechi K."/>
            <person name="Horii T."/>
            <person name="Iida T."/>
            <person name="Fujita J."/>
            <person name="Nakamura S."/>
        </authorList>
    </citation>
    <scope>NUCLEOTIDE SEQUENCE [LARGE SCALE GENOMIC DNA]</scope>
    <source>
        <strain evidence="1 2">JCM 6370</strain>
    </source>
</reference>
<dbReference type="RefSeq" id="WP_163896538.1">
    <property type="nucleotide sequence ID" value="NZ_AP022599.1"/>
</dbReference>
<organism evidence="1 2">
    <name type="scientific">Mycolicibacterium pulveris</name>
    <name type="common">Mycobacterium pulveris</name>
    <dbReference type="NCBI Taxonomy" id="36813"/>
    <lineage>
        <taxon>Bacteria</taxon>
        <taxon>Bacillati</taxon>
        <taxon>Actinomycetota</taxon>
        <taxon>Actinomycetes</taxon>
        <taxon>Mycobacteriales</taxon>
        <taxon>Mycobacteriaceae</taxon>
        <taxon>Mycolicibacterium</taxon>
    </lineage>
</organism>
<evidence type="ECO:0000313" key="2">
    <source>
        <dbReference type="Proteomes" id="UP000467252"/>
    </source>
</evidence>
<proteinExistence type="predicted"/>
<sequence length="117" mass="12829">MSDLYKRTVALCADLAGQSVAEFERRISGQHPHTQNGRAVAAVIFYRAGDYWSDFFDMSDPTALAIWASMFDQYQPFVTPEVAEKAVDAVHAAGVEHPAISHFLQAAERITQEGGAV</sequence>